<dbReference type="EMBL" id="MU129017">
    <property type="protein sequence ID" value="KAF9510409.1"/>
    <property type="molecule type" value="Genomic_DNA"/>
</dbReference>
<comment type="caution">
    <text evidence="2">The sequence shown here is derived from an EMBL/GenBank/DDBJ whole genome shotgun (WGS) entry which is preliminary data.</text>
</comment>
<protein>
    <submittedName>
        <fullName evidence="2">Uncharacterized protein</fullName>
    </submittedName>
</protein>
<feature type="region of interest" description="Disordered" evidence="1">
    <location>
        <begin position="1"/>
        <end position="62"/>
    </location>
</feature>
<feature type="non-terminal residue" evidence="2">
    <location>
        <position position="241"/>
    </location>
</feature>
<feature type="compositionally biased region" description="Polar residues" evidence="1">
    <location>
        <begin position="7"/>
        <end position="21"/>
    </location>
</feature>
<evidence type="ECO:0000313" key="2">
    <source>
        <dbReference type="EMBL" id="KAF9510409.1"/>
    </source>
</evidence>
<feature type="compositionally biased region" description="Polar residues" evidence="1">
    <location>
        <begin position="37"/>
        <end position="58"/>
    </location>
</feature>
<organism evidence="2 3">
    <name type="scientific">Hydnum rufescens UP504</name>
    <dbReference type="NCBI Taxonomy" id="1448309"/>
    <lineage>
        <taxon>Eukaryota</taxon>
        <taxon>Fungi</taxon>
        <taxon>Dikarya</taxon>
        <taxon>Basidiomycota</taxon>
        <taxon>Agaricomycotina</taxon>
        <taxon>Agaricomycetes</taxon>
        <taxon>Cantharellales</taxon>
        <taxon>Hydnaceae</taxon>
        <taxon>Hydnum</taxon>
    </lineage>
</organism>
<proteinExistence type="predicted"/>
<dbReference type="Proteomes" id="UP000886523">
    <property type="component" value="Unassembled WGS sequence"/>
</dbReference>
<name>A0A9P6AQZ0_9AGAM</name>
<evidence type="ECO:0000256" key="1">
    <source>
        <dbReference type="SAM" id="MobiDB-lite"/>
    </source>
</evidence>
<dbReference type="AlphaFoldDB" id="A0A9P6AQZ0"/>
<accession>A0A9P6AQZ0</accession>
<sequence>MLPLGKNTASHSMSEVDQNLGQGSGPLGRRLAHGCVQAQSGGTKVSSNQVDTLRGQTPSAPPICLKRNHDSCPRKDPYFHSHNSQHLLYLHLAQYHIVASIRTLPSPRETMHTPSSYQGNGTNTLGCLGTKVDGLDNTLKQFQERVKVFQKIISAMDKIVKGKRKGKGRAEDKDPHHGDFLAITSAAFYKMMDANGTKDLPDLLPNGDYWIDHDGDEYLRPNWKKDWKGANDAWEFPLINF</sequence>
<gene>
    <name evidence="2" type="ORF">BS47DRAFT_1364603</name>
</gene>
<evidence type="ECO:0000313" key="3">
    <source>
        <dbReference type="Proteomes" id="UP000886523"/>
    </source>
</evidence>
<keyword evidence="3" id="KW-1185">Reference proteome</keyword>
<reference evidence="2" key="1">
    <citation type="journal article" date="2020" name="Nat. Commun.">
        <title>Large-scale genome sequencing of mycorrhizal fungi provides insights into the early evolution of symbiotic traits.</title>
        <authorList>
            <person name="Miyauchi S."/>
            <person name="Kiss E."/>
            <person name="Kuo A."/>
            <person name="Drula E."/>
            <person name="Kohler A."/>
            <person name="Sanchez-Garcia M."/>
            <person name="Morin E."/>
            <person name="Andreopoulos B."/>
            <person name="Barry K.W."/>
            <person name="Bonito G."/>
            <person name="Buee M."/>
            <person name="Carver A."/>
            <person name="Chen C."/>
            <person name="Cichocki N."/>
            <person name="Clum A."/>
            <person name="Culley D."/>
            <person name="Crous P.W."/>
            <person name="Fauchery L."/>
            <person name="Girlanda M."/>
            <person name="Hayes R.D."/>
            <person name="Keri Z."/>
            <person name="LaButti K."/>
            <person name="Lipzen A."/>
            <person name="Lombard V."/>
            <person name="Magnuson J."/>
            <person name="Maillard F."/>
            <person name="Murat C."/>
            <person name="Nolan M."/>
            <person name="Ohm R.A."/>
            <person name="Pangilinan J."/>
            <person name="Pereira M.F."/>
            <person name="Perotto S."/>
            <person name="Peter M."/>
            <person name="Pfister S."/>
            <person name="Riley R."/>
            <person name="Sitrit Y."/>
            <person name="Stielow J.B."/>
            <person name="Szollosi G."/>
            <person name="Zifcakova L."/>
            <person name="Stursova M."/>
            <person name="Spatafora J.W."/>
            <person name="Tedersoo L."/>
            <person name="Vaario L.M."/>
            <person name="Yamada A."/>
            <person name="Yan M."/>
            <person name="Wang P."/>
            <person name="Xu J."/>
            <person name="Bruns T."/>
            <person name="Baldrian P."/>
            <person name="Vilgalys R."/>
            <person name="Dunand C."/>
            <person name="Henrissat B."/>
            <person name="Grigoriev I.V."/>
            <person name="Hibbett D."/>
            <person name="Nagy L.G."/>
            <person name="Martin F.M."/>
        </authorList>
    </citation>
    <scope>NUCLEOTIDE SEQUENCE</scope>
    <source>
        <strain evidence="2">UP504</strain>
    </source>
</reference>